<dbReference type="Gene3D" id="3.40.190.10">
    <property type="entry name" value="Periplasmic binding protein-like II"/>
    <property type="match status" value="2"/>
</dbReference>
<accession>V5WJY0</accession>
<keyword evidence="6" id="KW-1185">Reference proteome</keyword>
<evidence type="ECO:0000256" key="2">
    <source>
        <dbReference type="ARBA" id="ARBA00008520"/>
    </source>
</evidence>
<evidence type="ECO:0000313" key="5">
    <source>
        <dbReference type="EMBL" id="AHC16107.1"/>
    </source>
</evidence>
<dbReference type="Pfam" id="PF01547">
    <property type="entry name" value="SBP_bac_1"/>
    <property type="match status" value="1"/>
</dbReference>
<name>V5WJY0_9SPIO</name>
<dbReference type="KEGG" id="slr:L21SP2_2757"/>
<dbReference type="AlphaFoldDB" id="V5WJY0"/>
<dbReference type="PANTHER" id="PTHR43649">
    <property type="entry name" value="ARABINOSE-BINDING PROTEIN-RELATED"/>
    <property type="match status" value="1"/>
</dbReference>
<comment type="similarity">
    <text evidence="2">Belongs to the bacterial solute-binding protein 1 family.</text>
</comment>
<dbReference type="EMBL" id="CP006939">
    <property type="protein sequence ID" value="AHC16107.1"/>
    <property type="molecule type" value="Genomic_DNA"/>
</dbReference>
<feature type="signal peptide" evidence="4">
    <location>
        <begin position="1"/>
        <end position="21"/>
    </location>
</feature>
<comment type="subcellular location">
    <subcellularLocation>
        <location evidence="1">Periplasm</location>
    </subcellularLocation>
</comment>
<gene>
    <name evidence="5" type="ORF">L21SP2_2757</name>
</gene>
<proteinExistence type="inferred from homology"/>
<evidence type="ECO:0000256" key="1">
    <source>
        <dbReference type="ARBA" id="ARBA00004418"/>
    </source>
</evidence>
<dbReference type="InterPro" id="IPR006059">
    <property type="entry name" value="SBP"/>
</dbReference>
<keyword evidence="4" id="KW-0732">Signal</keyword>
<reference evidence="5 6" key="1">
    <citation type="journal article" date="2015" name="Stand. Genomic Sci.">
        <title>Complete genome sequence and description of Salinispira pacifica gen. nov., sp. nov., a novel spirochaete isolated form a hypersaline microbial mat.</title>
        <authorList>
            <person name="Ben Hania W."/>
            <person name="Joseph M."/>
            <person name="Schumann P."/>
            <person name="Bunk B."/>
            <person name="Fiebig A."/>
            <person name="Sproer C."/>
            <person name="Klenk H.P."/>
            <person name="Fardeau M.L."/>
            <person name="Spring S."/>
        </authorList>
    </citation>
    <scope>NUCLEOTIDE SEQUENCE [LARGE SCALE GENOMIC DNA]</scope>
    <source>
        <strain evidence="5 6">L21-RPul-D2</strain>
    </source>
</reference>
<dbReference type="RefSeq" id="WP_024269005.1">
    <property type="nucleotide sequence ID" value="NC_023035.1"/>
</dbReference>
<dbReference type="SUPFAM" id="SSF53850">
    <property type="entry name" value="Periplasmic binding protein-like II"/>
    <property type="match status" value="1"/>
</dbReference>
<evidence type="ECO:0000313" key="6">
    <source>
        <dbReference type="Proteomes" id="UP000018680"/>
    </source>
</evidence>
<dbReference type="HOGENOM" id="CLU_031285_12_4_12"/>
<organism evidence="5 6">
    <name type="scientific">Salinispira pacifica</name>
    <dbReference type="NCBI Taxonomy" id="1307761"/>
    <lineage>
        <taxon>Bacteria</taxon>
        <taxon>Pseudomonadati</taxon>
        <taxon>Spirochaetota</taxon>
        <taxon>Spirochaetia</taxon>
        <taxon>Spirochaetales</taxon>
        <taxon>Spirochaetaceae</taxon>
        <taxon>Salinispira</taxon>
    </lineage>
</organism>
<dbReference type="PANTHER" id="PTHR43649:SF29">
    <property type="entry name" value="OSMOPROTECTIVE COMPOUNDS-BINDING PROTEIN GGTB"/>
    <property type="match status" value="1"/>
</dbReference>
<keyword evidence="3" id="KW-0813">Transport</keyword>
<dbReference type="GO" id="GO:0042597">
    <property type="term" value="C:periplasmic space"/>
    <property type="evidence" value="ECO:0007669"/>
    <property type="project" value="UniProtKB-SubCell"/>
</dbReference>
<dbReference type="Proteomes" id="UP000018680">
    <property type="component" value="Chromosome"/>
</dbReference>
<evidence type="ECO:0000256" key="4">
    <source>
        <dbReference type="SAM" id="SignalP"/>
    </source>
</evidence>
<dbReference type="PATRIC" id="fig|1307761.3.peg.2747"/>
<sequence>MVRRMVIIMACLVLLAPLGLAANGQDEAADDGPRKLVINSNLSDPAPKAAFEDLVNRFREEYPDIEVTLNSFDHEAYKTAIRNFLASNPPDVALWFAGNRMKFFVDQGLIMDISDLWEEAGFNDSMASSRPTLTVDGKQYGVPWGYYQWGMFYRTDIFEEYGIDVPETWDEFMEAGDTLVENGITPVTIGTKFLWTAAGWFDYLNLRINGYDYHMDLTAGDASYLDPELDRVFEVWEDMIDRGFFLENHATYSWQEAQAPFINGNAAMYLIGNFITPDLESAGVIDNVGFFQFPQINPEVGMYEDAPMEAYLVPAGAENVEEAKLFLEFASRADVLADFAYEVGNIPPNKNSRPPEDRFTLAGFEMLNQADGLAQFYDRDTDPEMASVGMEGFQEFMVNPDRLPEIRARLDEERKNIFQ</sequence>
<dbReference type="STRING" id="1307761.L21SP2_2757"/>
<protein>
    <submittedName>
        <fullName evidence="5">Multiple sugar ABC transporter, substrate-binding protein</fullName>
    </submittedName>
</protein>
<dbReference type="eggNOG" id="COG1653">
    <property type="taxonomic scope" value="Bacteria"/>
</dbReference>
<evidence type="ECO:0000256" key="3">
    <source>
        <dbReference type="ARBA" id="ARBA00022448"/>
    </source>
</evidence>
<dbReference type="InterPro" id="IPR050490">
    <property type="entry name" value="Bact_solute-bd_prot1"/>
</dbReference>
<feature type="chain" id="PRO_5004742029" evidence="4">
    <location>
        <begin position="22"/>
        <end position="419"/>
    </location>
</feature>